<dbReference type="Proteomes" id="UP000305546">
    <property type="component" value="Unassembled WGS sequence"/>
</dbReference>
<dbReference type="SMART" id="SM00382">
    <property type="entry name" value="AAA"/>
    <property type="match status" value="1"/>
</dbReference>
<dbReference type="InterPro" id="IPR017871">
    <property type="entry name" value="ABC_transporter-like_CS"/>
</dbReference>
<dbReference type="GO" id="GO:0016887">
    <property type="term" value="F:ATP hydrolysis activity"/>
    <property type="evidence" value="ECO:0007669"/>
    <property type="project" value="InterPro"/>
</dbReference>
<dbReference type="InterPro" id="IPR008995">
    <property type="entry name" value="Mo/tungstate-bd_C_term_dom"/>
</dbReference>
<dbReference type="EC" id="7.6.2.9" evidence="7"/>
<keyword evidence="5" id="KW-1278">Translocase</keyword>
<comment type="caution">
    <text evidence="9">The sequence shown here is derived from an EMBL/GenBank/DDBJ whole genome shotgun (WGS) entry which is preliminary data.</text>
</comment>
<dbReference type="Pfam" id="PF08402">
    <property type="entry name" value="TOBE_2"/>
    <property type="match status" value="1"/>
</dbReference>
<reference evidence="9 10" key="1">
    <citation type="submission" date="2019-06" db="EMBL/GenBank/DDBJ databases">
        <title>Amycolatopsis alkalitolerans sp. nov., isolated from Gastrodia elata Blume.</title>
        <authorList>
            <person name="Narsing Rao M.P."/>
            <person name="Li W.J."/>
        </authorList>
    </citation>
    <scope>NUCLEOTIDE SEQUENCE [LARGE SCALE GENOMIC DNA]</scope>
    <source>
        <strain evidence="9 10">SYSUP0005</strain>
    </source>
</reference>
<evidence type="ECO:0000256" key="2">
    <source>
        <dbReference type="ARBA" id="ARBA00022475"/>
    </source>
</evidence>
<dbReference type="InterPro" id="IPR015853">
    <property type="entry name" value="ABC_transpr_FbpC"/>
</dbReference>
<dbReference type="CDD" id="cd03259">
    <property type="entry name" value="ABC_Carb_Solutes_like"/>
    <property type="match status" value="1"/>
</dbReference>
<dbReference type="Pfam" id="PF00005">
    <property type="entry name" value="ABC_tran"/>
    <property type="match status" value="1"/>
</dbReference>
<dbReference type="GO" id="GO:0015418">
    <property type="term" value="F:ABC-type quaternary ammonium compound transporting activity"/>
    <property type="evidence" value="ECO:0007669"/>
    <property type="project" value="UniProtKB-EC"/>
</dbReference>
<keyword evidence="10" id="KW-1185">Reference proteome</keyword>
<accession>A0A5C4LUN9</accession>
<dbReference type="SUPFAM" id="SSF50331">
    <property type="entry name" value="MOP-like"/>
    <property type="match status" value="1"/>
</dbReference>
<protein>
    <recommendedName>
        <fullName evidence="7">ABC-type quaternary amine transporter</fullName>
        <ecNumber evidence="7">7.6.2.9</ecNumber>
    </recommendedName>
</protein>
<dbReference type="PROSITE" id="PS50893">
    <property type="entry name" value="ABC_TRANSPORTER_2"/>
    <property type="match status" value="1"/>
</dbReference>
<dbReference type="InterPro" id="IPR003439">
    <property type="entry name" value="ABC_transporter-like_ATP-bd"/>
</dbReference>
<keyword evidence="1" id="KW-0813">Transport</keyword>
<evidence type="ECO:0000256" key="1">
    <source>
        <dbReference type="ARBA" id="ARBA00022448"/>
    </source>
</evidence>
<evidence type="ECO:0000259" key="8">
    <source>
        <dbReference type="PROSITE" id="PS50893"/>
    </source>
</evidence>
<sequence>MTVATKSPAIVHGHTVHLRQVSKHYGRTAALTDIDLHVEPGQFLVLLGPSGSGKSTLIRTLAGVEHLDRGRLHLGGTLMDDGRRRLPPERRDLAMVFQDYALWPHLTAAGNVDYALRRRKLTAAEAGRRRAEALDRVGLAHLAGRYPHELSGGEQQRVALARAVVGNPRLLLFDEPLSNLDADLRERLRVEIATLTRQSGATAVYITHDQSEAFALADVIGVLDKGKLVQLGPPEAIYHDPATPFVARFTGLSGELSGTVDSVDGDVVRARVGADLIRAKRRGAVGPGDTVRVLVRPAAHFAAEVDSAPEGTVEGSVVDVAYRGHGYDHVVACGGTTLGAVFATHARPRGSRVRLRIDIEGCMAFAG</sequence>
<evidence type="ECO:0000256" key="5">
    <source>
        <dbReference type="ARBA" id="ARBA00022967"/>
    </source>
</evidence>
<evidence type="ECO:0000256" key="4">
    <source>
        <dbReference type="ARBA" id="ARBA00022840"/>
    </source>
</evidence>
<dbReference type="GO" id="GO:0015408">
    <property type="term" value="F:ABC-type ferric iron transporter activity"/>
    <property type="evidence" value="ECO:0007669"/>
    <property type="project" value="InterPro"/>
</dbReference>
<keyword evidence="3" id="KW-0547">Nucleotide-binding</keyword>
<dbReference type="PROSITE" id="PS00211">
    <property type="entry name" value="ABC_TRANSPORTER_1"/>
    <property type="match status" value="1"/>
</dbReference>
<evidence type="ECO:0000256" key="3">
    <source>
        <dbReference type="ARBA" id="ARBA00022741"/>
    </source>
</evidence>
<evidence type="ECO:0000256" key="7">
    <source>
        <dbReference type="ARBA" id="ARBA00066388"/>
    </source>
</evidence>
<keyword evidence="6" id="KW-0472">Membrane</keyword>
<dbReference type="GO" id="GO:0055052">
    <property type="term" value="C:ATP-binding cassette (ABC) transporter complex, substrate-binding subunit-containing"/>
    <property type="evidence" value="ECO:0007669"/>
    <property type="project" value="TreeGrafter"/>
</dbReference>
<dbReference type="GO" id="GO:0005524">
    <property type="term" value="F:ATP binding"/>
    <property type="evidence" value="ECO:0007669"/>
    <property type="project" value="UniProtKB-KW"/>
</dbReference>
<dbReference type="InterPro" id="IPR027417">
    <property type="entry name" value="P-loop_NTPase"/>
</dbReference>
<dbReference type="Gene3D" id="3.40.50.300">
    <property type="entry name" value="P-loop containing nucleotide triphosphate hydrolases"/>
    <property type="match status" value="1"/>
</dbReference>
<dbReference type="RefSeq" id="WP_139099853.1">
    <property type="nucleotide sequence ID" value="NZ_VDFW01000034.1"/>
</dbReference>
<dbReference type="SUPFAM" id="SSF52540">
    <property type="entry name" value="P-loop containing nucleoside triphosphate hydrolases"/>
    <property type="match status" value="1"/>
</dbReference>
<name>A0A5C4LUN9_9PSEU</name>
<feature type="domain" description="ABC transporter" evidence="8">
    <location>
        <begin position="16"/>
        <end position="250"/>
    </location>
</feature>
<evidence type="ECO:0000313" key="10">
    <source>
        <dbReference type="Proteomes" id="UP000305546"/>
    </source>
</evidence>
<dbReference type="InterPro" id="IPR047641">
    <property type="entry name" value="ABC_transpr_MalK/UgpC-like"/>
</dbReference>
<proteinExistence type="predicted"/>
<gene>
    <name evidence="9" type="ORF">FG385_28320</name>
</gene>
<keyword evidence="2" id="KW-1003">Cell membrane</keyword>
<dbReference type="EMBL" id="VDFW01000034">
    <property type="protein sequence ID" value="TNC21428.1"/>
    <property type="molecule type" value="Genomic_DNA"/>
</dbReference>
<evidence type="ECO:0000256" key="6">
    <source>
        <dbReference type="ARBA" id="ARBA00023136"/>
    </source>
</evidence>
<dbReference type="PANTHER" id="PTHR43875:SF15">
    <property type="entry name" value="TREHALOSE IMPORT ATP-BINDING PROTEIN SUGC"/>
    <property type="match status" value="1"/>
</dbReference>
<keyword evidence="4 9" id="KW-0067">ATP-binding</keyword>
<dbReference type="OrthoDB" id="9802264at2"/>
<evidence type="ECO:0000313" key="9">
    <source>
        <dbReference type="EMBL" id="TNC21428.1"/>
    </source>
</evidence>
<dbReference type="AlphaFoldDB" id="A0A5C4LUN9"/>
<dbReference type="InterPro" id="IPR003593">
    <property type="entry name" value="AAA+_ATPase"/>
</dbReference>
<dbReference type="FunFam" id="3.40.50.300:FF:000425">
    <property type="entry name" value="Probable ABC transporter, ATP-binding subunit"/>
    <property type="match status" value="1"/>
</dbReference>
<organism evidence="9 10">
    <name type="scientific">Amycolatopsis alkalitolerans</name>
    <dbReference type="NCBI Taxonomy" id="2547244"/>
    <lineage>
        <taxon>Bacteria</taxon>
        <taxon>Bacillati</taxon>
        <taxon>Actinomycetota</taxon>
        <taxon>Actinomycetes</taxon>
        <taxon>Pseudonocardiales</taxon>
        <taxon>Pseudonocardiaceae</taxon>
        <taxon>Amycolatopsis</taxon>
    </lineage>
</organism>
<dbReference type="InterPro" id="IPR013611">
    <property type="entry name" value="Transp-assoc_OB_typ2"/>
</dbReference>
<dbReference type="PANTHER" id="PTHR43875">
    <property type="entry name" value="MALTODEXTRIN IMPORT ATP-BINDING PROTEIN MSMX"/>
    <property type="match status" value="1"/>
</dbReference>